<evidence type="ECO:0000313" key="2">
    <source>
        <dbReference type="EMBL" id="MBD3849560.1"/>
    </source>
</evidence>
<dbReference type="Pfam" id="PF06527">
    <property type="entry name" value="TniQ"/>
    <property type="match status" value="1"/>
</dbReference>
<accession>A0A927EFK1</accession>
<reference evidence="2" key="1">
    <citation type="submission" date="2020-09" db="EMBL/GenBank/DDBJ databases">
        <title>Bosea spartocytisi sp. nov. a root nodule endophyte of Spartocytisus supranubius in the high mountain ecosystem fo the Teide National Park (Canary Islands, Spain).</title>
        <authorList>
            <person name="Pulido-Suarez L."/>
            <person name="Peix A."/>
            <person name="Igual J.M."/>
            <person name="Socas-Perez N."/>
            <person name="Velazquez E."/>
            <person name="Flores-Felix J.D."/>
            <person name="Leon-Barrios M."/>
        </authorList>
    </citation>
    <scope>NUCLEOTIDE SEQUENCE</scope>
    <source>
        <strain evidence="2">SSUT16</strain>
    </source>
</reference>
<dbReference type="EMBL" id="JACXWY010000044">
    <property type="protein sequence ID" value="MBD3849560.1"/>
    <property type="molecule type" value="Genomic_DNA"/>
</dbReference>
<dbReference type="Proteomes" id="UP000619295">
    <property type="component" value="Unassembled WGS sequence"/>
</dbReference>
<proteinExistence type="predicted"/>
<keyword evidence="3" id="KW-1185">Reference proteome</keyword>
<feature type="domain" description="TniQ" evidence="1">
    <location>
        <begin position="23"/>
        <end position="157"/>
    </location>
</feature>
<sequence>MRPAPIEIALQPRYRSAPSGHWPIMVVPYPDEWLPGWLIRFGAANGVPARALGALLGLGSGNWAVNIEFGLSPAIAGAIETASALSTASWLTLVHPITDKALMLAPWVTVSTSPMGRRQATWLQLCPHCLEGDEAPYLRRSWRLATKLICQHHGRRLIDRCPACRQGFAVCDAASLAPFITCTACGQDLRLASAPRLGASTLRAALMLERAGHMADPGDRAKILSLPLELDPPASRPLTQLSVLMRARCLTFARPRIVALAKTPLPLPQANLHGLVKAYAAIASRPQARPTGERSRPAKT</sequence>
<name>A0A927EFK1_9HYPH</name>
<protein>
    <submittedName>
        <fullName evidence="2">TniQ family protein</fullName>
    </submittedName>
</protein>
<organism evidence="2 3">
    <name type="scientific">Bosea spartocytisi</name>
    <dbReference type="NCBI Taxonomy" id="2773451"/>
    <lineage>
        <taxon>Bacteria</taxon>
        <taxon>Pseudomonadati</taxon>
        <taxon>Pseudomonadota</taxon>
        <taxon>Alphaproteobacteria</taxon>
        <taxon>Hyphomicrobiales</taxon>
        <taxon>Boseaceae</taxon>
        <taxon>Bosea</taxon>
    </lineage>
</organism>
<comment type="caution">
    <text evidence="2">The sequence shown here is derived from an EMBL/GenBank/DDBJ whole genome shotgun (WGS) entry which is preliminary data.</text>
</comment>
<dbReference type="InterPro" id="IPR009492">
    <property type="entry name" value="TniQ"/>
</dbReference>
<gene>
    <name evidence="2" type="ORF">IED13_28010</name>
</gene>
<dbReference type="AlphaFoldDB" id="A0A927EFK1"/>
<evidence type="ECO:0000259" key="1">
    <source>
        <dbReference type="Pfam" id="PF06527"/>
    </source>
</evidence>
<dbReference type="RefSeq" id="WP_191126088.1">
    <property type="nucleotide sequence ID" value="NZ_JACXWY010000044.1"/>
</dbReference>
<evidence type="ECO:0000313" key="3">
    <source>
        <dbReference type="Proteomes" id="UP000619295"/>
    </source>
</evidence>